<sequence length="75" mass="8222">MQHVHPGFAHKSDLPVENAPADVITVGSVKRKIFWPVLLVAFLLLGGCSGRRPTAISPSPPIFRCLLPFRPTHLI</sequence>
<dbReference type="Proteomes" id="UP001344906">
    <property type="component" value="Unassembled WGS sequence"/>
</dbReference>
<accession>A0ABQ6G0R4</accession>
<keyword evidence="2" id="KW-1185">Reference proteome</keyword>
<comment type="caution">
    <text evidence="1">The sequence shown here is derived from an EMBL/GenBank/DDBJ whole genome shotgun (WGS) entry which is preliminary data.</text>
</comment>
<name>A0ABQ6G0R4_9CHLR</name>
<evidence type="ECO:0000313" key="2">
    <source>
        <dbReference type="Proteomes" id="UP001344906"/>
    </source>
</evidence>
<dbReference type="RefSeq" id="WP_338254515.1">
    <property type="nucleotide sequence ID" value="NZ_BSRI01000002.1"/>
</dbReference>
<dbReference type="EMBL" id="BSRI01000002">
    <property type="protein sequence ID" value="GLV58342.1"/>
    <property type="molecule type" value="Genomic_DNA"/>
</dbReference>
<proteinExistence type="predicted"/>
<protein>
    <submittedName>
        <fullName evidence="1">Uncharacterized protein</fullName>
    </submittedName>
</protein>
<evidence type="ECO:0000313" key="1">
    <source>
        <dbReference type="EMBL" id="GLV58342.1"/>
    </source>
</evidence>
<organism evidence="1 2">
    <name type="scientific">Dictyobacter halimunensis</name>
    <dbReference type="NCBI Taxonomy" id="3026934"/>
    <lineage>
        <taxon>Bacteria</taxon>
        <taxon>Bacillati</taxon>
        <taxon>Chloroflexota</taxon>
        <taxon>Ktedonobacteria</taxon>
        <taxon>Ktedonobacterales</taxon>
        <taxon>Dictyobacteraceae</taxon>
        <taxon>Dictyobacter</taxon>
    </lineage>
</organism>
<gene>
    <name evidence="1" type="ORF">KDH_51750</name>
</gene>
<reference evidence="1 2" key="1">
    <citation type="submission" date="2023-02" db="EMBL/GenBank/DDBJ databases">
        <title>Dictyobacter halimunensis sp. nov., a new member of the class Ktedonobacteria from forest soil in a geothermal area.</title>
        <authorList>
            <person name="Rachmania M.K."/>
            <person name="Ningsih F."/>
            <person name="Sakai Y."/>
            <person name="Yabe S."/>
            <person name="Yokota A."/>
            <person name="Sjamsuridzal W."/>
        </authorList>
    </citation>
    <scope>NUCLEOTIDE SEQUENCE [LARGE SCALE GENOMIC DNA]</scope>
    <source>
        <strain evidence="1 2">S3.2.2.5</strain>
    </source>
</reference>